<name>A0AAE3KAA2_9GAMM</name>
<keyword evidence="1" id="KW-0472">Membrane</keyword>
<keyword evidence="1" id="KW-1133">Transmembrane helix</keyword>
<feature type="transmembrane region" description="Helical" evidence="1">
    <location>
        <begin position="139"/>
        <end position="159"/>
    </location>
</feature>
<feature type="transmembrane region" description="Helical" evidence="1">
    <location>
        <begin position="359"/>
        <end position="378"/>
    </location>
</feature>
<evidence type="ECO:0000256" key="1">
    <source>
        <dbReference type="SAM" id="Phobius"/>
    </source>
</evidence>
<feature type="transmembrane region" description="Helical" evidence="1">
    <location>
        <begin position="99"/>
        <end position="118"/>
    </location>
</feature>
<feature type="transmembrane region" description="Helical" evidence="1">
    <location>
        <begin position="165"/>
        <end position="195"/>
    </location>
</feature>
<proteinExistence type="predicted"/>
<feature type="transmembrane region" description="Helical" evidence="1">
    <location>
        <begin position="207"/>
        <end position="225"/>
    </location>
</feature>
<comment type="caution">
    <text evidence="2">The sequence shown here is derived from an EMBL/GenBank/DDBJ whole genome shotgun (WGS) entry which is preliminary data.</text>
</comment>
<organism evidence="2 3">
    <name type="scientific">Natronocella acetinitrilica</name>
    <dbReference type="NCBI Taxonomy" id="414046"/>
    <lineage>
        <taxon>Bacteria</taxon>
        <taxon>Pseudomonadati</taxon>
        <taxon>Pseudomonadota</taxon>
        <taxon>Gammaproteobacteria</taxon>
        <taxon>Chromatiales</taxon>
        <taxon>Ectothiorhodospiraceae</taxon>
        <taxon>Natronocella</taxon>
    </lineage>
</organism>
<feature type="transmembrane region" description="Helical" evidence="1">
    <location>
        <begin position="29"/>
        <end position="48"/>
    </location>
</feature>
<dbReference type="EMBL" id="JALJXV010000002">
    <property type="protein sequence ID" value="MCP1673985.1"/>
    <property type="molecule type" value="Genomic_DNA"/>
</dbReference>
<feature type="transmembrane region" description="Helical" evidence="1">
    <location>
        <begin position="60"/>
        <end position="79"/>
    </location>
</feature>
<evidence type="ECO:0000313" key="2">
    <source>
        <dbReference type="EMBL" id="MCP1673985.1"/>
    </source>
</evidence>
<dbReference type="Proteomes" id="UP001205843">
    <property type="component" value="Unassembled WGS sequence"/>
</dbReference>
<reference evidence="2" key="1">
    <citation type="submission" date="2022-03" db="EMBL/GenBank/DDBJ databases">
        <title>Genomic Encyclopedia of Type Strains, Phase III (KMG-III): the genomes of soil and plant-associated and newly described type strains.</title>
        <authorList>
            <person name="Whitman W."/>
        </authorList>
    </citation>
    <scope>NUCLEOTIDE SEQUENCE</scope>
    <source>
        <strain evidence="2">ANL 6-2</strain>
    </source>
</reference>
<feature type="transmembrane region" description="Helical" evidence="1">
    <location>
        <begin position="327"/>
        <end position="352"/>
    </location>
</feature>
<accession>A0AAE3KAA2</accession>
<keyword evidence="1" id="KW-0812">Transmembrane</keyword>
<keyword evidence="3" id="KW-1185">Reference proteome</keyword>
<gene>
    <name evidence="2" type="ORF">J2T57_001084</name>
</gene>
<sequence>MTIMTFALAATAMLSYLLFVVRQVDVFTIAGVSAFLFSVSLVSGIVSGPRGWEDKEVEDVVYASFVTLFLLILFSSFVFDKLTCGKNGICLSFSDEQGRLISFFLVSVSALLLGSLFFRYGSSLIFGQSKRAIMDSVGGHYVATNWVCLLAATWCFYASGKFGKVYAVALLLIWLLIGHRAPLVLAGIALVLLYARHFPPVSLLGRRPITFTGLLVISLMAVSLAKPVYGHFKSGGWDQVVELFSENDLQDLLFRGMEFTGTQYIFNEIVLSNFVTDGGHIVRAPLSLVPVPRSNFTTPSSEFNDLFQPALFPGHPAGMAYNSLAEFYAVAGFFGVFVYLLLFSLCLFLIALSMARLRSAWVVVVAIIGALVAFYSYRNSIAVTLGFIRYLVWPFLVAWLITKLLSAVGGPARSRPE</sequence>
<feature type="transmembrane region" description="Helical" evidence="1">
    <location>
        <begin position="390"/>
        <end position="412"/>
    </location>
</feature>
<dbReference type="AlphaFoldDB" id="A0AAE3KAA2"/>
<evidence type="ECO:0008006" key="4">
    <source>
        <dbReference type="Google" id="ProtNLM"/>
    </source>
</evidence>
<evidence type="ECO:0000313" key="3">
    <source>
        <dbReference type="Proteomes" id="UP001205843"/>
    </source>
</evidence>
<protein>
    <recommendedName>
        <fullName evidence="4">Oligosaccharide repeat unit polymerase</fullName>
    </recommendedName>
</protein>